<keyword evidence="2" id="KW-1185">Reference proteome</keyword>
<reference evidence="1 2" key="1">
    <citation type="journal article" date="2021" name="Hortic Res">
        <title>Chromosome-scale assembly of the Dendrobium chrysotoxum genome enhances the understanding of orchid evolution.</title>
        <authorList>
            <person name="Zhang Y."/>
            <person name="Zhang G.Q."/>
            <person name="Zhang D."/>
            <person name="Liu X.D."/>
            <person name="Xu X.Y."/>
            <person name="Sun W.H."/>
            <person name="Yu X."/>
            <person name="Zhu X."/>
            <person name="Wang Z.W."/>
            <person name="Zhao X."/>
            <person name="Zhong W.Y."/>
            <person name="Chen H."/>
            <person name="Yin W.L."/>
            <person name="Huang T."/>
            <person name="Niu S.C."/>
            <person name="Liu Z.J."/>
        </authorList>
    </citation>
    <scope>NUCLEOTIDE SEQUENCE [LARGE SCALE GENOMIC DNA]</scope>
    <source>
        <strain evidence="1">Lindl</strain>
    </source>
</reference>
<accession>A0AAV7FLI2</accession>
<organism evidence="1 2">
    <name type="scientific">Dendrobium chrysotoxum</name>
    <name type="common">Orchid</name>
    <dbReference type="NCBI Taxonomy" id="161865"/>
    <lineage>
        <taxon>Eukaryota</taxon>
        <taxon>Viridiplantae</taxon>
        <taxon>Streptophyta</taxon>
        <taxon>Embryophyta</taxon>
        <taxon>Tracheophyta</taxon>
        <taxon>Spermatophyta</taxon>
        <taxon>Magnoliopsida</taxon>
        <taxon>Liliopsida</taxon>
        <taxon>Asparagales</taxon>
        <taxon>Orchidaceae</taxon>
        <taxon>Epidendroideae</taxon>
        <taxon>Malaxideae</taxon>
        <taxon>Dendrobiinae</taxon>
        <taxon>Dendrobium</taxon>
    </lineage>
</organism>
<sequence length="66" mass="7068">MDCAGVDQSGGGGEIMLEQIGIACLVVRRSGGIIEVGPWEIDLDANCGIVAWAFNKDYFNMSILFT</sequence>
<gene>
    <name evidence="1" type="ORF">IEQ34_026733</name>
</gene>
<evidence type="ECO:0000313" key="2">
    <source>
        <dbReference type="Proteomes" id="UP000775213"/>
    </source>
</evidence>
<proteinExistence type="predicted"/>
<dbReference type="AlphaFoldDB" id="A0AAV7FLI2"/>
<protein>
    <submittedName>
        <fullName evidence="1">Uncharacterized protein</fullName>
    </submittedName>
</protein>
<dbReference type="EMBL" id="JAGFBR010000780">
    <property type="protein sequence ID" value="KAH0434924.1"/>
    <property type="molecule type" value="Genomic_DNA"/>
</dbReference>
<dbReference type="Proteomes" id="UP000775213">
    <property type="component" value="Unassembled WGS sequence"/>
</dbReference>
<comment type="caution">
    <text evidence="1">The sequence shown here is derived from an EMBL/GenBank/DDBJ whole genome shotgun (WGS) entry which is preliminary data.</text>
</comment>
<name>A0AAV7FLI2_DENCH</name>
<evidence type="ECO:0000313" key="1">
    <source>
        <dbReference type="EMBL" id="KAH0434924.1"/>
    </source>
</evidence>